<protein>
    <submittedName>
        <fullName evidence="1">Uncharacterized protein</fullName>
    </submittedName>
</protein>
<name>A0AAE0JPV4_9PEZI</name>
<sequence>MSTDQHQHTLRFIHCSILQTSFADLVAAVRIVKYIQSLCPFLPRGTTARDYDFTYHLKMSRNVGVIDSDSIEEVFKVRLVGFLSSSSWKISEGAQTHWFRSTHQKPSQPTATERRKCLGTRRFGVKFQITHTSVTTGILAHVSRYEKHVLSPSTVLIVATGLSDPHSLPSIHSSITKCRVLINPRNHFPMSQTRLVDSDPCFRSPMSLFEDDFLHHHVFQPSTRGNSSSSLRRGIACALIMTADLMRHLKGLKSPKWNGNLPQTTTPTREPYRSTRISFITAMTTKSYPSQVKNI</sequence>
<dbReference type="RefSeq" id="XP_062686666.1">
    <property type="nucleotide sequence ID" value="XM_062824522.1"/>
</dbReference>
<keyword evidence="2" id="KW-1185">Reference proteome</keyword>
<accession>A0AAE0JPV4</accession>
<gene>
    <name evidence="1" type="ORF">B0H65DRAFT_42465</name>
</gene>
<dbReference type="AlphaFoldDB" id="A0AAE0JPV4"/>
<dbReference type="Proteomes" id="UP001278500">
    <property type="component" value="Unassembled WGS sequence"/>
</dbReference>
<comment type="caution">
    <text evidence="1">The sequence shown here is derived from an EMBL/GenBank/DDBJ whole genome shotgun (WGS) entry which is preliminary data.</text>
</comment>
<evidence type="ECO:0000313" key="1">
    <source>
        <dbReference type="EMBL" id="KAK3355288.1"/>
    </source>
</evidence>
<reference evidence="1" key="2">
    <citation type="submission" date="2023-06" db="EMBL/GenBank/DDBJ databases">
        <authorList>
            <consortium name="Lawrence Berkeley National Laboratory"/>
            <person name="Haridas S."/>
            <person name="Hensen N."/>
            <person name="Bonometti L."/>
            <person name="Westerberg I."/>
            <person name="Brannstrom I.O."/>
            <person name="Guillou S."/>
            <person name="Cros-Aarteil S."/>
            <person name="Calhoun S."/>
            <person name="Kuo A."/>
            <person name="Mondo S."/>
            <person name="Pangilinan J."/>
            <person name="Riley R."/>
            <person name="Labutti K."/>
            <person name="Andreopoulos B."/>
            <person name="Lipzen A."/>
            <person name="Chen C."/>
            <person name="Yanf M."/>
            <person name="Daum C."/>
            <person name="Ng V."/>
            <person name="Clum A."/>
            <person name="Steindorff A."/>
            <person name="Ohm R."/>
            <person name="Martin F."/>
            <person name="Silar P."/>
            <person name="Natvig D."/>
            <person name="Lalanne C."/>
            <person name="Gautier V."/>
            <person name="Ament-Velasquez S.L."/>
            <person name="Kruys A."/>
            <person name="Hutchinson M.I."/>
            <person name="Powell A.J."/>
            <person name="Barry K."/>
            <person name="Miller A.N."/>
            <person name="Grigoriev I.V."/>
            <person name="Debuchy R."/>
            <person name="Gladieux P."/>
            <person name="Thoren M.H."/>
            <person name="Johannesson H."/>
        </authorList>
    </citation>
    <scope>NUCLEOTIDE SEQUENCE</scope>
    <source>
        <strain evidence="1">CBS 560.94</strain>
    </source>
</reference>
<dbReference type="GeneID" id="87861676"/>
<reference evidence="1" key="1">
    <citation type="journal article" date="2023" name="Mol. Phylogenet. Evol.">
        <title>Genome-scale phylogeny and comparative genomics of the fungal order Sordariales.</title>
        <authorList>
            <person name="Hensen N."/>
            <person name="Bonometti L."/>
            <person name="Westerberg I."/>
            <person name="Brannstrom I.O."/>
            <person name="Guillou S."/>
            <person name="Cros-Aarteil S."/>
            <person name="Calhoun S."/>
            <person name="Haridas S."/>
            <person name="Kuo A."/>
            <person name="Mondo S."/>
            <person name="Pangilinan J."/>
            <person name="Riley R."/>
            <person name="LaButti K."/>
            <person name="Andreopoulos B."/>
            <person name="Lipzen A."/>
            <person name="Chen C."/>
            <person name="Yan M."/>
            <person name="Daum C."/>
            <person name="Ng V."/>
            <person name="Clum A."/>
            <person name="Steindorff A."/>
            <person name="Ohm R.A."/>
            <person name="Martin F."/>
            <person name="Silar P."/>
            <person name="Natvig D.O."/>
            <person name="Lalanne C."/>
            <person name="Gautier V."/>
            <person name="Ament-Velasquez S.L."/>
            <person name="Kruys A."/>
            <person name="Hutchinson M.I."/>
            <person name="Powell A.J."/>
            <person name="Barry K."/>
            <person name="Miller A.N."/>
            <person name="Grigoriev I.V."/>
            <person name="Debuchy R."/>
            <person name="Gladieux P."/>
            <person name="Hiltunen Thoren M."/>
            <person name="Johannesson H."/>
        </authorList>
    </citation>
    <scope>NUCLEOTIDE SEQUENCE</scope>
    <source>
        <strain evidence="1">CBS 560.94</strain>
    </source>
</reference>
<evidence type="ECO:0000313" key="2">
    <source>
        <dbReference type="Proteomes" id="UP001278500"/>
    </source>
</evidence>
<organism evidence="1 2">
    <name type="scientific">Neurospora tetraspora</name>
    <dbReference type="NCBI Taxonomy" id="94610"/>
    <lineage>
        <taxon>Eukaryota</taxon>
        <taxon>Fungi</taxon>
        <taxon>Dikarya</taxon>
        <taxon>Ascomycota</taxon>
        <taxon>Pezizomycotina</taxon>
        <taxon>Sordariomycetes</taxon>
        <taxon>Sordariomycetidae</taxon>
        <taxon>Sordariales</taxon>
        <taxon>Sordariaceae</taxon>
        <taxon>Neurospora</taxon>
    </lineage>
</organism>
<proteinExistence type="predicted"/>
<dbReference type="EMBL" id="JAUEPP010000001">
    <property type="protein sequence ID" value="KAK3355288.1"/>
    <property type="molecule type" value="Genomic_DNA"/>
</dbReference>